<dbReference type="Proteomes" id="UP000243217">
    <property type="component" value="Unassembled WGS sequence"/>
</dbReference>
<evidence type="ECO:0008006" key="4">
    <source>
        <dbReference type="Google" id="ProtNLM"/>
    </source>
</evidence>
<name>A0A1V9ZAJ4_9STRA</name>
<feature type="transmembrane region" description="Helical" evidence="1">
    <location>
        <begin position="160"/>
        <end position="179"/>
    </location>
</feature>
<keyword evidence="1" id="KW-1133">Transmembrane helix</keyword>
<comment type="caution">
    <text evidence="2">The sequence shown here is derived from an EMBL/GenBank/DDBJ whole genome shotgun (WGS) entry which is preliminary data.</text>
</comment>
<sequence>MPTSSITEETQEIPNKKMKVDMNFGLAVETFMQEYFSQSEAHRIRLEFEKSHANLIQQLCLEDVEEILLIAFLLGVNAQSSTTKLIFGIGPGLFGLIIVFIFCVLLCICGYSSTNRCGLLSIVIGIVIATVIFLLTVKVTSSSQQAITDQAYSNKGVTRAAIRAILIAFAIVALLTLMPDVIRLRHASRIGELRPQRARTRQF</sequence>
<keyword evidence="3" id="KW-1185">Reference proteome</keyword>
<dbReference type="EMBL" id="JNBS01002151">
    <property type="protein sequence ID" value="OQR95015.1"/>
    <property type="molecule type" value="Genomic_DNA"/>
</dbReference>
<feature type="transmembrane region" description="Helical" evidence="1">
    <location>
        <begin position="118"/>
        <end position="140"/>
    </location>
</feature>
<organism evidence="2 3">
    <name type="scientific">Thraustotheca clavata</name>
    <dbReference type="NCBI Taxonomy" id="74557"/>
    <lineage>
        <taxon>Eukaryota</taxon>
        <taxon>Sar</taxon>
        <taxon>Stramenopiles</taxon>
        <taxon>Oomycota</taxon>
        <taxon>Saprolegniomycetes</taxon>
        <taxon>Saprolegniales</taxon>
        <taxon>Achlyaceae</taxon>
        <taxon>Thraustotheca</taxon>
    </lineage>
</organism>
<evidence type="ECO:0000256" key="1">
    <source>
        <dbReference type="SAM" id="Phobius"/>
    </source>
</evidence>
<feature type="transmembrane region" description="Helical" evidence="1">
    <location>
        <begin position="85"/>
        <end position="111"/>
    </location>
</feature>
<dbReference type="OrthoDB" id="59650at2759"/>
<proteinExistence type="predicted"/>
<dbReference type="AlphaFoldDB" id="A0A1V9ZAJ4"/>
<evidence type="ECO:0000313" key="3">
    <source>
        <dbReference type="Proteomes" id="UP000243217"/>
    </source>
</evidence>
<accession>A0A1V9ZAJ4</accession>
<protein>
    <recommendedName>
        <fullName evidence="4">Transmembrane protein</fullName>
    </recommendedName>
</protein>
<gene>
    <name evidence="2" type="ORF">THRCLA_22187</name>
</gene>
<keyword evidence="1" id="KW-0472">Membrane</keyword>
<reference evidence="2 3" key="1">
    <citation type="journal article" date="2014" name="Genome Biol. Evol.">
        <title>The secreted proteins of Achlya hypogyna and Thraustotheca clavata identify the ancestral oomycete secretome and reveal gene acquisitions by horizontal gene transfer.</title>
        <authorList>
            <person name="Misner I."/>
            <person name="Blouin N."/>
            <person name="Leonard G."/>
            <person name="Richards T.A."/>
            <person name="Lane C.E."/>
        </authorList>
    </citation>
    <scope>NUCLEOTIDE SEQUENCE [LARGE SCALE GENOMIC DNA]</scope>
    <source>
        <strain evidence="2 3">ATCC 34112</strain>
    </source>
</reference>
<keyword evidence="1" id="KW-0812">Transmembrane</keyword>
<evidence type="ECO:0000313" key="2">
    <source>
        <dbReference type="EMBL" id="OQR95015.1"/>
    </source>
</evidence>